<gene>
    <name evidence="2" type="ORF">S03H2_48915</name>
</gene>
<keyword evidence="1" id="KW-1133">Transmembrane helix</keyword>
<feature type="transmembrane region" description="Helical" evidence="1">
    <location>
        <begin position="19"/>
        <end position="36"/>
    </location>
</feature>
<evidence type="ECO:0000256" key="1">
    <source>
        <dbReference type="SAM" id="Phobius"/>
    </source>
</evidence>
<keyword evidence="1" id="KW-0472">Membrane</keyword>
<dbReference type="AlphaFoldDB" id="X1HFT0"/>
<accession>X1HFT0</accession>
<keyword evidence="1" id="KW-0812">Transmembrane</keyword>
<sequence length="132" mass="15381">IPTSLSVLSINSFDFDFKWMIWTNIFLIFIYEYMRARHEGLGLHETKPFVGERITRVLVITTFFIIYGASSFTMLLTTSINPSATIWSVSHEGVTTWCMFIFQISLLGIMIYSLMGFGKYIWKNLKILDKEK</sequence>
<feature type="non-terminal residue" evidence="2">
    <location>
        <position position="1"/>
    </location>
</feature>
<name>X1HFT0_9ZZZZ</name>
<comment type="caution">
    <text evidence="2">The sequence shown here is derived from an EMBL/GenBank/DDBJ whole genome shotgun (WGS) entry which is preliminary data.</text>
</comment>
<feature type="transmembrane region" description="Helical" evidence="1">
    <location>
        <begin position="57"/>
        <end position="80"/>
    </location>
</feature>
<feature type="transmembrane region" description="Helical" evidence="1">
    <location>
        <begin position="100"/>
        <end position="122"/>
    </location>
</feature>
<evidence type="ECO:0000313" key="2">
    <source>
        <dbReference type="EMBL" id="GAH68282.1"/>
    </source>
</evidence>
<reference evidence="2" key="1">
    <citation type="journal article" date="2014" name="Front. Microbiol.">
        <title>High frequency of phylogenetically diverse reductive dehalogenase-homologous genes in deep subseafloor sedimentary metagenomes.</title>
        <authorList>
            <person name="Kawai M."/>
            <person name="Futagami T."/>
            <person name="Toyoda A."/>
            <person name="Takaki Y."/>
            <person name="Nishi S."/>
            <person name="Hori S."/>
            <person name="Arai W."/>
            <person name="Tsubouchi T."/>
            <person name="Morono Y."/>
            <person name="Uchiyama I."/>
            <person name="Ito T."/>
            <person name="Fujiyama A."/>
            <person name="Inagaki F."/>
            <person name="Takami H."/>
        </authorList>
    </citation>
    <scope>NUCLEOTIDE SEQUENCE</scope>
    <source>
        <strain evidence="2">Expedition CK06-06</strain>
    </source>
</reference>
<dbReference type="EMBL" id="BARU01030878">
    <property type="protein sequence ID" value="GAH68282.1"/>
    <property type="molecule type" value="Genomic_DNA"/>
</dbReference>
<proteinExistence type="predicted"/>
<organism evidence="2">
    <name type="scientific">marine sediment metagenome</name>
    <dbReference type="NCBI Taxonomy" id="412755"/>
    <lineage>
        <taxon>unclassified sequences</taxon>
        <taxon>metagenomes</taxon>
        <taxon>ecological metagenomes</taxon>
    </lineage>
</organism>
<protein>
    <submittedName>
        <fullName evidence="2">Uncharacterized protein</fullName>
    </submittedName>
</protein>